<evidence type="ECO:0000259" key="1">
    <source>
        <dbReference type="Pfam" id="PF18804"/>
    </source>
</evidence>
<accession>A0ABR0AZI5</accession>
<dbReference type="EMBL" id="JAOYFB010000039">
    <property type="protein sequence ID" value="KAK4030520.1"/>
    <property type="molecule type" value="Genomic_DNA"/>
</dbReference>
<dbReference type="InterPro" id="IPR040521">
    <property type="entry name" value="KDZ"/>
</dbReference>
<dbReference type="Pfam" id="PF18758">
    <property type="entry name" value="KDZ"/>
    <property type="match status" value="1"/>
</dbReference>
<feature type="domain" description="CxC3 like cysteine cluster" evidence="1">
    <location>
        <begin position="117"/>
        <end position="231"/>
    </location>
</feature>
<sequence>MENIELLHKEKVEVNKQHAKRMGQISKDWEDNLNFAMKALIESHATVPTSCWICRKMVNCNYIRCSSCVKVYCSYCDIDFHTTTTLHNRDVMQNLNVIKLKAKEFWDFSKDVVIVKEVSVSCFVPLECVGCNSKNMLNLEPSKEVSMIVCTLEGRFDLNAASFRCLNTNCNYHKEPVLASMREYVLSGLWPGSPIRSCTLSITKSVLIQWFHLKHKTPSTAAMKYIEMLEKNVVLIRKGYLYFCYDVICNYSTFAKDVAKLSVGHPNHEDFDRMSTEMTGFLSVFHGRTHVWDCQVIHNGRWKDGAPASLGEEQEQVFAKLSRYGSVTKHMSPASRLDHLTEAIFYHNEEKEQSMVQSLVKRLMKANKKVAEYVKKLQNTLALLGLQEKDLPVILQQLQQSALEKKIQVQLSVL</sequence>
<keyword evidence="3" id="KW-1185">Reference proteome</keyword>
<evidence type="ECO:0000313" key="3">
    <source>
        <dbReference type="Proteomes" id="UP001234178"/>
    </source>
</evidence>
<dbReference type="Proteomes" id="UP001234178">
    <property type="component" value="Unassembled WGS sequence"/>
</dbReference>
<name>A0ABR0AZI5_9CRUS</name>
<dbReference type="InterPro" id="IPR040564">
    <property type="entry name" value="CxC3-like"/>
</dbReference>
<gene>
    <name evidence="2" type="ORF">OUZ56_023763</name>
</gene>
<evidence type="ECO:0000313" key="2">
    <source>
        <dbReference type="EMBL" id="KAK4030520.1"/>
    </source>
</evidence>
<dbReference type="PANTHER" id="PTHR33104">
    <property type="entry name" value="SI:DKEY-29D5.2"/>
    <property type="match status" value="1"/>
</dbReference>
<protein>
    <recommendedName>
        <fullName evidence="1">CxC3 like cysteine cluster domain-containing protein</fullName>
    </recommendedName>
</protein>
<proteinExistence type="predicted"/>
<reference evidence="2 3" key="1">
    <citation type="journal article" date="2023" name="Nucleic Acids Res.">
        <title>The hologenome of Daphnia magna reveals possible DNA methylation and microbiome-mediated evolution of the host genome.</title>
        <authorList>
            <person name="Chaturvedi A."/>
            <person name="Li X."/>
            <person name="Dhandapani V."/>
            <person name="Marshall H."/>
            <person name="Kissane S."/>
            <person name="Cuenca-Cambronero M."/>
            <person name="Asole G."/>
            <person name="Calvet F."/>
            <person name="Ruiz-Romero M."/>
            <person name="Marangio P."/>
            <person name="Guigo R."/>
            <person name="Rago D."/>
            <person name="Mirbahai L."/>
            <person name="Eastwood N."/>
            <person name="Colbourne J.K."/>
            <person name="Zhou J."/>
            <person name="Mallon E."/>
            <person name="Orsini L."/>
        </authorList>
    </citation>
    <scope>NUCLEOTIDE SEQUENCE [LARGE SCALE GENOMIC DNA]</scope>
    <source>
        <strain evidence="2">LRV0_1</strain>
    </source>
</reference>
<dbReference type="Pfam" id="PF18804">
    <property type="entry name" value="CxC3"/>
    <property type="match status" value="1"/>
</dbReference>
<organism evidence="2 3">
    <name type="scientific">Daphnia magna</name>
    <dbReference type="NCBI Taxonomy" id="35525"/>
    <lineage>
        <taxon>Eukaryota</taxon>
        <taxon>Metazoa</taxon>
        <taxon>Ecdysozoa</taxon>
        <taxon>Arthropoda</taxon>
        <taxon>Crustacea</taxon>
        <taxon>Branchiopoda</taxon>
        <taxon>Diplostraca</taxon>
        <taxon>Cladocera</taxon>
        <taxon>Anomopoda</taxon>
        <taxon>Daphniidae</taxon>
        <taxon>Daphnia</taxon>
    </lineage>
</organism>
<comment type="caution">
    <text evidence="2">The sequence shown here is derived from an EMBL/GenBank/DDBJ whole genome shotgun (WGS) entry which is preliminary data.</text>
</comment>
<dbReference type="PANTHER" id="PTHR33104:SF2">
    <property type="entry name" value="CXC3 LIKE CYSTEINE CLUSTER DOMAIN-CONTAINING PROTEIN"/>
    <property type="match status" value="1"/>
</dbReference>